<evidence type="ECO:0000313" key="2">
    <source>
        <dbReference type="Proteomes" id="UP000009149"/>
    </source>
</evidence>
<dbReference type="HOGENOM" id="CLU_3357052_0_0_0"/>
<dbReference type="EMBL" id="CP000975">
    <property type="protein sequence ID" value="ACD82967.1"/>
    <property type="molecule type" value="Genomic_DNA"/>
</dbReference>
<accession>B3DUG4</accession>
<dbReference type="Proteomes" id="UP000009149">
    <property type="component" value="Chromosome"/>
</dbReference>
<dbReference type="AlphaFoldDB" id="B3DUG4"/>
<evidence type="ECO:0000313" key="1">
    <source>
        <dbReference type="EMBL" id="ACD82967.1"/>
    </source>
</evidence>
<dbReference type="KEGG" id="min:Minf_0912"/>
<gene>
    <name evidence="1" type="ordered locus">Minf_0912</name>
</gene>
<dbReference type="STRING" id="481448.Minf_0912"/>
<organism evidence="1 2">
    <name type="scientific">Methylacidiphilum infernorum (isolate V4)</name>
    <name type="common">Methylokorus infernorum (strain V4)</name>
    <dbReference type="NCBI Taxonomy" id="481448"/>
    <lineage>
        <taxon>Bacteria</taxon>
        <taxon>Pseudomonadati</taxon>
        <taxon>Verrucomicrobiota</taxon>
        <taxon>Methylacidiphilae</taxon>
        <taxon>Methylacidiphilales</taxon>
        <taxon>Methylacidiphilaceae</taxon>
        <taxon>Methylacidiphilum (ex Ratnadevi et al. 2023)</taxon>
    </lineage>
</organism>
<reference evidence="1 2" key="1">
    <citation type="journal article" date="2008" name="Biol. Direct">
        <title>Complete genome sequence of the extremely acidophilic methanotroph isolate V4, Methylacidiphilum infernorum, a representative of the bacterial phylum Verrucomicrobia.</title>
        <authorList>
            <person name="Hou S."/>
            <person name="Makarova K.S."/>
            <person name="Saw J.H."/>
            <person name="Senin P."/>
            <person name="Ly B.V."/>
            <person name="Zhou Z."/>
            <person name="Ren Y."/>
            <person name="Wang J."/>
            <person name="Galperin M.Y."/>
            <person name="Omelchenko M.V."/>
            <person name="Wolf Y.I."/>
            <person name="Yutin N."/>
            <person name="Koonin E.V."/>
            <person name="Stott M.B."/>
            <person name="Mountain B.W."/>
            <person name="Crowe M.A."/>
            <person name="Smirnova A.V."/>
            <person name="Dunfield P.F."/>
            <person name="Feng L."/>
            <person name="Wang L."/>
            <person name="Alam M."/>
        </authorList>
    </citation>
    <scope>NUCLEOTIDE SEQUENCE [LARGE SCALE GENOMIC DNA]</scope>
    <source>
        <strain evidence="2">Isolate V4</strain>
    </source>
</reference>
<sequence length="36" mass="4276">MFCRRWGRELKRGGRRGGERTGGELCFLFEVFQRLA</sequence>
<proteinExistence type="predicted"/>
<name>B3DUG4_METI4</name>
<protein>
    <submittedName>
        <fullName evidence="1">Uncharacterized protein</fullName>
    </submittedName>
</protein>